<dbReference type="GO" id="GO:0006508">
    <property type="term" value="P:proteolysis"/>
    <property type="evidence" value="ECO:0007669"/>
    <property type="project" value="InterPro"/>
</dbReference>
<dbReference type="Pfam" id="PF00246">
    <property type="entry name" value="Peptidase_M14"/>
    <property type="match status" value="1"/>
</dbReference>
<dbReference type="OrthoDB" id="10253041at2759"/>
<reference evidence="6" key="1">
    <citation type="submission" date="2017-11" db="EMBL/GenBank/DDBJ databases">
        <authorList>
            <person name="Lima N.C."/>
            <person name="Parody-Merino A.M."/>
            <person name="Battley P.F."/>
            <person name="Fidler A.E."/>
            <person name="Prosdocimi F."/>
        </authorList>
    </citation>
    <scope>NUCLEOTIDE SEQUENCE [LARGE SCALE GENOMIC DNA]</scope>
</reference>
<dbReference type="GO" id="GO:0008270">
    <property type="term" value="F:zinc ion binding"/>
    <property type="evidence" value="ECO:0007669"/>
    <property type="project" value="InterPro"/>
</dbReference>
<evidence type="ECO:0000256" key="2">
    <source>
        <dbReference type="ARBA" id="ARBA00005988"/>
    </source>
</evidence>
<dbReference type="AlphaFoldDB" id="A0A2I0UGU8"/>
<name>A0A2I0UGU8_LIMLA</name>
<evidence type="ECO:0000313" key="5">
    <source>
        <dbReference type="EMBL" id="PKU45271.1"/>
    </source>
</evidence>
<comment type="cofactor">
    <cofactor evidence="1">
        <name>Zn(2+)</name>
        <dbReference type="ChEBI" id="CHEBI:29105"/>
    </cofactor>
</comment>
<dbReference type="Gene3D" id="3.40.630.10">
    <property type="entry name" value="Zn peptidases"/>
    <property type="match status" value="1"/>
</dbReference>
<dbReference type="SUPFAM" id="SSF53187">
    <property type="entry name" value="Zn-dependent exopeptidases"/>
    <property type="match status" value="1"/>
</dbReference>
<reference evidence="6" key="2">
    <citation type="submission" date="2017-12" db="EMBL/GenBank/DDBJ databases">
        <title>Genome sequence of the Bar-tailed Godwit (Limosa lapponica baueri).</title>
        <authorList>
            <person name="Lima N.C.B."/>
            <person name="Parody-Merino A.M."/>
            <person name="Battley P.F."/>
            <person name="Fidler A.E."/>
            <person name="Prosdocimi F."/>
        </authorList>
    </citation>
    <scope>NUCLEOTIDE SEQUENCE [LARGE SCALE GENOMIC DNA]</scope>
</reference>
<dbReference type="InterPro" id="IPR000834">
    <property type="entry name" value="Peptidase_M14"/>
</dbReference>
<evidence type="ECO:0000259" key="4">
    <source>
        <dbReference type="PROSITE" id="PS52035"/>
    </source>
</evidence>
<evidence type="ECO:0000256" key="3">
    <source>
        <dbReference type="PROSITE-ProRule" id="PRU01379"/>
    </source>
</evidence>
<gene>
    <name evidence="5" type="ORF">llap_4440</name>
</gene>
<dbReference type="EMBL" id="KZ505770">
    <property type="protein sequence ID" value="PKU45271.1"/>
    <property type="molecule type" value="Genomic_DNA"/>
</dbReference>
<dbReference type="PANTHER" id="PTHR12756">
    <property type="entry name" value="CYTOSOLIC CARBOXYPEPTIDASE"/>
    <property type="match status" value="1"/>
</dbReference>
<sequence length="118" mass="13194">MKVENRQQEAIYNVHFFATDNRPYVFLTARVHPGESNASWVMKGTLEFLVSSDPIADLLRKCFIFKIVPMLNPDGVINGSSLGSSYTKRNASVLDLRFTGDLLEITMCIGKGKYFSGP</sequence>
<organism evidence="5 6">
    <name type="scientific">Limosa lapponica baueri</name>
    <dbReference type="NCBI Taxonomy" id="1758121"/>
    <lineage>
        <taxon>Eukaryota</taxon>
        <taxon>Metazoa</taxon>
        <taxon>Chordata</taxon>
        <taxon>Craniata</taxon>
        <taxon>Vertebrata</taxon>
        <taxon>Euteleostomi</taxon>
        <taxon>Archelosauria</taxon>
        <taxon>Archosauria</taxon>
        <taxon>Dinosauria</taxon>
        <taxon>Saurischia</taxon>
        <taxon>Theropoda</taxon>
        <taxon>Coelurosauria</taxon>
        <taxon>Aves</taxon>
        <taxon>Neognathae</taxon>
        <taxon>Neoaves</taxon>
        <taxon>Charadriiformes</taxon>
        <taxon>Scolopacidae</taxon>
        <taxon>Limosa</taxon>
    </lineage>
</organism>
<protein>
    <recommendedName>
        <fullName evidence="4">Peptidase M14 domain-containing protein</fullName>
    </recommendedName>
</protein>
<comment type="similarity">
    <text evidence="2 3">Belongs to the peptidase M14 family.</text>
</comment>
<keyword evidence="6" id="KW-1185">Reference proteome</keyword>
<evidence type="ECO:0000256" key="1">
    <source>
        <dbReference type="ARBA" id="ARBA00001947"/>
    </source>
</evidence>
<accession>A0A2I0UGU8</accession>
<dbReference type="InterPro" id="IPR050821">
    <property type="entry name" value="Cytosolic_carboxypeptidase"/>
</dbReference>
<dbReference type="PANTHER" id="PTHR12756:SF5">
    <property type="entry name" value="CYTOSOLIC CARBOXYPEPTIDASE 4"/>
    <property type="match status" value="1"/>
</dbReference>
<dbReference type="Proteomes" id="UP000233556">
    <property type="component" value="Unassembled WGS sequence"/>
</dbReference>
<feature type="domain" description="Peptidase M14" evidence="4">
    <location>
        <begin position="1"/>
        <end position="118"/>
    </location>
</feature>
<dbReference type="PROSITE" id="PS52035">
    <property type="entry name" value="PEPTIDASE_M14"/>
    <property type="match status" value="1"/>
</dbReference>
<evidence type="ECO:0000313" key="6">
    <source>
        <dbReference type="Proteomes" id="UP000233556"/>
    </source>
</evidence>
<proteinExistence type="inferred from homology"/>
<dbReference type="GO" id="GO:0004181">
    <property type="term" value="F:metallocarboxypeptidase activity"/>
    <property type="evidence" value="ECO:0007669"/>
    <property type="project" value="InterPro"/>
</dbReference>
<comment type="caution">
    <text evidence="3">Lacks conserved residue(s) required for the propagation of feature annotation.</text>
</comment>